<gene>
    <name evidence="1" type="ORF">UPYG_G00157540</name>
</gene>
<evidence type="ECO:0000313" key="1">
    <source>
        <dbReference type="EMBL" id="KAL0985489.1"/>
    </source>
</evidence>
<comment type="caution">
    <text evidence="1">The sequence shown here is derived from an EMBL/GenBank/DDBJ whole genome shotgun (WGS) entry which is preliminary data.</text>
</comment>
<reference evidence="1 2" key="1">
    <citation type="submission" date="2024-06" db="EMBL/GenBank/DDBJ databases">
        <authorList>
            <person name="Pan Q."/>
            <person name="Wen M."/>
            <person name="Jouanno E."/>
            <person name="Zahm M."/>
            <person name="Klopp C."/>
            <person name="Cabau C."/>
            <person name="Louis A."/>
            <person name="Berthelot C."/>
            <person name="Parey E."/>
            <person name="Roest Crollius H."/>
            <person name="Montfort J."/>
            <person name="Robinson-Rechavi M."/>
            <person name="Bouchez O."/>
            <person name="Lampietro C."/>
            <person name="Lopez Roques C."/>
            <person name="Donnadieu C."/>
            <person name="Postlethwait J."/>
            <person name="Bobe J."/>
            <person name="Verreycken H."/>
            <person name="Guiguen Y."/>
        </authorList>
    </citation>
    <scope>NUCLEOTIDE SEQUENCE [LARGE SCALE GENOMIC DNA]</scope>
    <source>
        <strain evidence="1">Up_M1</strain>
        <tissue evidence="1">Testis</tissue>
    </source>
</reference>
<protein>
    <submittedName>
        <fullName evidence="1">Uncharacterized protein</fullName>
    </submittedName>
</protein>
<sequence>MSTYYWVGRTEEAPECTRLLYRRLDLRTVKRTILVWALSQVQCFFEWIPDAADEAGCGRSPVSRVPRLRGRLSGCLACITHVGVASRRTLNCSASCEHTDLLLTDGDDS</sequence>
<keyword evidence="2" id="KW-1185">Reference proteome</keyword>
<evidence type="ECO:0000313" key="2">
    <source>
        <dbReference type="Proteomes" id="UP001557470"/>
    </source>
</evidence>
<dbReference type="EMBL" id="JAGEUA010000004">
    <property type="protein sequence ID" value="KAL0985489.1"/>
    <property type="molecule type" value="Genomic_DNA"/>
</dbReference>
<accession>A0ABD0X315</accession>
<proteinExistence type="predicted"/>
<organism evidence="1 2">
    <name type="scientific">Umbra pygmaea</name>
    <name type="common">Eastern mudminnow</name>
    <dbReference type="NCBI Taxonomy" id="75934"/>
    <lineage>
        <taxon>Eukaryota</taxon>
        <taxon>Metazoa</taxon>
        <taxon>Chordata</taxon>
        <taxon>Craniata</taxon>
        <taxon>Vertebrata</taxon>
        <taxon>Euteleostomi</taxon>
        <taxon>Actinopterygii</taxon>
        <taxon>Neopterygii</taxon>
        <taxon>Teleostei</taxon>
        <taxon>Protacanthopterygii</taxon>
        <taxon>Esociformes</taxon>
        <taxon>Umbridae</taxon>
        <taxon>Umbra</taxon>
    </lineage>
</organism>
<dbReference type="AlphaFoldDB" id="A0ABD0X315"/>
<name>A0ABD0X315_UMBPY</name>
<dbReference type="Proteomes" id="UP001557470">
    <property type="component" value="Unassembled WGS sequence"/>
</dbReference>